<evidence type="ECO:0000313" key="2">
    <source>
        <dbReference type="Proteomes" id="UP000674084"/>
    </source>
</evidence>
<evidence type="ECO:0000313" key="1">
    <source>
        <dbReference type="EMBL" id="MBQ0928564.1"/>
    </source>
</evidence>
<reference evidence="1 2" key="1">
    <citation type="submission" date="2021-04" db="EMBL/GenBank/DDBJ databases">
        <title>Whole-genome sequencing of Saccharopolyspora endophytica KCTC 19397.</title>
        <authorList>
            <person name="Ay H."/>
            <person name="Saygin H."/>
            <person name="Sahin N."/>
        </authorList>
    </citation>
    <scope>NUCLEOTIDE SEQUENCE [LARGE SCALE GENOMIC DNA]</scope>
    <source>
        <strain evidence="1 2">KCTC 19397</strain>
    </source>
</reference>
<proteinExistence type="predicted"/>
<organism evidence="1 2">
    <name type="scientific">Saccharopolyspora endophytica</name>
    <dbReference type="NCBI Taxonomy" id="543886"/>
    <lineage>
        <taxon>Bacteria</taxon>
        <taxon>Bacillati</taxon>
        <taxon>Actinomycetota</taxon>
        <taxon>Actinomycetes</taxon>
        <taxon>Pseudonocardiales</taxon>
        <taxon>Pseudonocardiaceae</taxon>
        <taxon>Saccharopolyspora</taxon>
    </lineage>
</organism>
<dbReference type="Proteomes" id="UP000674084">
    <property type="component" value="Unassembled WGS sequence"/>
</dbReference>
<accession>A0ABS5DQH5</accession>
<comment type="caution">
    <text evidence="1">The sequence shown here is derived from an EMBL/GenBank/DDBJ whole genome shotgun (WGS) entry which is preliminary data.</text>
</comment>
<sequence>MNEVEQRRLRAAAASDGLNAHLRSDATDESQTEAARHNLADALASYRRALNARPKPPGDSTT</sequence>
<keyword evidence="2" id="KW-1185">Reference proteome</keyword>
<dbReference type="EMBL" id="JAGPXE010000021">
    <property type="protein sequence ID" value="MBQ0928564.1"/>
    <property type="molecule type" value="Genomic_DNA"/>
</dbReference>
<gene>
    <name evidence="1" type="ORF">KBO27_31865</name>
</gene>
<protein>
    <submittedName>
        <fullName evidence="1">Uncharacterized protein</fullName>
    </submittedName>
</protein>
<dbReference type="RefSeq" id="WP_210973571.1">
    <property type="nucleotide sequence ID" value="NZ_JAGPXE010000021.1"/>
</dbReference>
<name>A0ABS5DQH5_9PSEU</name>